<dbReference type="PANTHER" id="PTHR10039:SF14">
    <property type="entry name" value="NACHT DOMAIN-CONTAINING PROTEIN"/>
    <property type="match status" value="1"/>
</dbReference>
<dbReference type="SMART" id="SM00248">
    <property type="entry name" value="ANK"/>
    <property type="match status" value="7"/>
</dbReference>
<keyword evidence="1" id="KW-0677">Repeat</keyword>
<feature type="domain" description="Nephrocystin 3-like N-terminal" evidence="4">
    <location>
        <begin position="33"/>
        <end position="238"/>
    </location>
</feature>
<name>A0AAN6Y1P1_9PEZI</name>
<evidence type="ECO:0000313" key="5">
    <source>
        <dbReference type="EMBL" id="KAK4210596.1"/>
    </source>
</evidence>
<feature type="region of interest" description="Disordered" evidence="3">
    <location>
        <begin position="637"/>
        <end position="681"/>
    </location>
</feature>
<dbReference type="EMBL" id="MU858171">
    <property type="protein sequence ID" value="KAK4210596.1"/>
    <property type="molecule type" value="Genomic_DNA"/>
</dbReference>
<dbReference type="InterPro" id="IPR036770">
    <property type="entry name" value="Ankyrin_rpt-contain_sf"/>
</dbReference>
<dbReference type="InterPro" id="IPR056884">
    <property type="entry name" value="NPHP3-like_N"/>
</dbReference>
<feature type="repeat" description="ANK" evidence="2">
    <location>
        <begin position="716"/>
        <end position="740"/>
    </location>
</feature>
<comment type="caution">
    <text evidence="5">The sequence shown here is derived from an EMBL/GenBank/DDBJ whole genome shotgun (WGS) entry which is preliminary data.</text>
</comment>
<reference evidence="5" key="1">
    <citation type="journal article" date="2023" name="Mol. Phylogenet. Evol.">
        <title>Genome-scale phylogeny and comparative genomics of the fungal order Sordariales.</title>
        <authorList>
            <person name="Hensen N."/>
            <person name="Bonometti L."/>
            <person name="Westerberg I."/>
            <person name="Brannstrom I.O."/>
            <person name="Guillou S."/>
            <person name="Cros-Aarteil S."/>
            <person name="Calhoun S."/>
            <person name="Haridas S."/>
            <person name="Kuo A."/>
            <person name="Mondo S."/>
            <person name="Pangilinan J."/>
            <person name="Riley R."/>
            <person name="LaButti K."/>
            <person name="Andreopoulos B."/>
            <person name="Lipzen A."/>
            <person name="Chen C."/>
            <person name="Yan M."/>
            <person name="Daum C."/>
            <person name="Ng V."/>
            <person name="Clum A."/>
            <person name="Steindorff A."/>
            <person name="Ohm R.A."/>
            <person name="Martin F."/>
            <person name="Silar P."/>
            <person name="Natvig D.O."/>
            <person name="Lalanne C."/>
            <person name="Gautier V."/>
            <person name="Ament-Velasquez S.L."/>
            <person name="Kruys A."/>
            <person name="Hutchinson M.I."/>
            <person name="Powell A.J."/>
            <person name="Barry K."/>
            <person name="Miller A.N."/>
            <person name="Grigoriev I.V."/>
            <person name="Debuchy R."/>
            <person name="Gladieux P."/>
            <person name="Hiltunen Thoren M."/>
            <person name="Johannesson H."/>
        </authorList>
    </citation>
    <scope>NUCLEOTIDE SEQUENCE</scope>
    <source>
        <strain evidence="5">PSN293</strain>
    </source>
</reference>
<dbReference type="Pfam" id="PF24883">
    <property type="entry name" value="NPHP3_N"/>
    <property type="match status" value="1"/>
</dbReference>
<dbReference type="Gene3D" id="3.40.50.300">
    <property type="entry name" value="P-loop containing nucleotide triphosphate hydrolases"/>
    <property type="match status" value="1"/>
</dbReference>
<dbReference type="PANTHER" id="PTHR10039">
    <property type="entry name" value="AMELOGENIN"/>
    <property type="match status" value="1"/>
</dbReference>
<keyword evidence="6" id="KW-1185">Reference proteome</keyword>
<dbReference type="Pfam" id="PF12796">
    <property type="entry name" value="Ank_2"/>
    <property type="match status" value="2"/>
</dbReference>
<dbReference type="SUPFAM" id="SSF52540">
    <property type="entry name" value="P-loop containing nucleoside triphosphate hydrolases"/>
    <property type="match status" value="1"/>
</dbReference>
<organism evidence="5 6">
    <name type="scientific">Rhypophila decipiens</name>
    <dbReference type="NCBI Taxonomy" id="261697"/>
    <lineage>
        <taxon>Eukaryota</taxon>
        <taxon>Fungi</taxon>
        <taxon>Dikarya</taxon>
        <taxon>Ascomycota</taxon>
        <taxon>Pezizomycotina</taxon>
        <taxon>Sordariomycetes</taxon>
        <taxon>Sordariomycetidae</taxon>
        <taxon>Sordariales</taxon>
        <taxon>Naviculisporaceae</taxon>
        <taxon>Rhypophila</taxon>
    </lineage>
</organism>
<dbReference type="InterPro" id="IPR002110">
    <property type="entry name" value="Ankyrin_rpt"/>
</dbReference>
<dbReference type="SUPFAM" id="SSF48403">
    <property type="entry name" value="Ankyrin repeat"/>
    <property type="match status" value="1"/>
</dbReference>
<evidence type="ECO:0000256" key="3">
    <source>
        <dbReference type="SAM" id="MobiDB-lite"/>
    </source>
</evidence>
<accession>A0AAN6Y1P1</accession>
<protein>
    <recommendedName>
        <fullName evidence="4">Nephrocystin 3-like N-terminal domain-containing protein</fullName>
    </recommendedName>
</protein>
<dbReference type="AlphaFoldDB" id="A0AAN6Y1P1"/>
<dbReference type="PROSITE" id="PS50088">
    <property type="entry name" value="ANK_REPEAT"/>
    <property type="match status" value="1"/>
</dbReference>
<gene>
    <name evidence="5" type="ORF">QBC37DRAFT_485314</name>
</gene>
<dbReference type="InterPro" id="IPR027417">
    <property type="entry name" value="P-loop_NTPase"/>
</dbReference>
<proteinExistence type="predicted"/>
<keyword evidence="2" id="KW-0040">ANK repeat</keyword>
<evidence type="ECO:0000259" key="4">
    <source>
        <dbReference type="Pfam" id="PF24883"/>
    </source>
</evidence>
<sequence length="1036" mass="112064">MPELTDQDRLIAWINGTETVTAYKTGLGAHHPGTCTWVFDRPEFVAWNTSSTDQSSSLSTQPERRNPHLLWIHAPPGFGKTVLAAQIINHLAKASRDQEGNEKDLQAYFFCSSDDFTTQSPVAILRAWIVQLMECQKGRAASEAVGIVHRRLRHGGINASAGEDADLIAGDVIEMFGAVMSHVSSIGMVCTLVIDGYDECEDRGELGASRDSILGELIRTLREASIGSGLVRILVLSRDTEKIRAQLNPDIKESGIEKWDIKVTTEDVKADIWAYGTHLAEVYSKPLGDALTDADREQLVNKMTEKSDGRFLWLKLLESQLAAKSASTASELPDMVESALSSIDDMYNQELNRIAHLPIAPNCGSPEERNIAITLLRWTLFAVRPLTILQHAQAPVWSGGITGLFDTNPGFISIWGPWKRGELSPEDVRLAIHKLTGPLITITPPADHPNAPFESHIIRLAHPSLRLYMYSQLDDDAPSCTWAKSLTLGPTNEEHISLYSLCLKYLDLTTFDDPSPMAAILRGKRVVTGADKGFTSYAAWAWYPHFLSGGSPPKGIEPSFPSFNDKNSQESRKWPDGRQSPLYLAAYFGNLDVIRWCENMGIKAAGPSVQAGGRYGFPLQAAAVGRHVHDAKHMLAKYPNPYPHPLPNEPDEPIDLNSAPQHDKSEPSMGPGEHGSALSAAIGGPLPPSIEMVSLLLLPASPFPVPFVEIHKTDSNGLTPLHHAVKVNSSEVASLLIETGGADLNILTPQFLSPTFIAAGLGNTAVMRVLLSHGADITSHVGKPSIPPSPGQFPTPLQHTSMCSPNSDIISVMLDSLNNGAGHTRGERLEFPDGMGALQACLTNSPAKLKNLGVLLEKGVNPDQADKTRWTPLQVATARGDVEAMRLLVTVGKAKTNRNPGIGKQGGWASSALQMGIVHGQVDAVRVLVKELGADVDECTGIGITPLMTALEEGKQEMVGILLEELGAGLGGVLANNHWGLFDIARKSKTNKTGEGIVGRLVRAGCFAGQRSGELGDEQEIRGGARVTEQCWVWGW</sequence>
<reference evidence="5" key="2">
    <citation type="submission" date="2023-05" db="EMBL/GenBank/DDBJ databases">
        <authorList>
            <consortium name="Lawrence Berkeley National Laboratory"/>
            <person name="Steindorff A."/>
            <person name="Hensen N."/>
            <person name="Bonometti L."/>
            <person name="Westerberg I."/>
            <person name="Brannstrom I.O."/>
            <person name="Guillou S."/>
            <person name="Cros-Aarteil S."/>
            <person name="Calhoun S."/>
            <person name="Haridas S."/>
            <person name="Kuo A."/>
            <person name="Mondo S."/>
            <person name="Pangilinan J."/>
            <person name="Riley R."/>
            <person name="Labutti K."/>
            <person name="Andreopoulos B."/>
            <person name="Lipzen A."/>
            <person name="Chen C."/>
            <person name="Yanf M."/>
            <person name="Daum C."/>
            <person name="Ng V."/>
            <person name="Clum A."/>
            <person name="Ohm R."/>
            <person name="Martin F."/>
            <person name="Silar P."/>
            <person name="Natvig D."/>
            <person name="Lalanne C."/>
            <person name="Gautier V."/>
            <person name="Ament-Velasquez S.L."/>
            <person name="Kruys A."/>
            <person name="Hutchinson M.I."/>
            <person name="Powell A.J."/>
            <person name="Barry K."/>
            <person name="Miller A.N."/>
            <person name="Grigoriev I.V."/>
            <person name="Debuchy R."/>
            <person name="Gladieux P."/>
            <person name="Thoren M.H."/>
            <person name="Johannesson H."/>
        </authorList>
    </citation>
    <scope>NUCLEOTIDE SEQUENCE</scope>
    <source>
        <strain evidence="5">PSN293</strain>
    </source>
</reference>
<dbReference type="PRINTS" id="PR01415">
    <property type="entry name" value="ANKYRIN"/>
</dbReference>
<dbReference type="Proteomes" id="UP001301769">
    <property type="component" value="Unassembled WGS sequence"/>
</dbReference>
<evidence type="ECO:0000256" key="2">
    <source>
        <dbReference type="PROSITE-ProRule" id="PRU00023"/>
    </source>
</evidence>
<dbReference type="PROSITE" id="PS50297">
    <property type="entry name" value="ANK_REP_REGION"/>
    <property type="match status" value="1"/>
</dbReference>
<evidence type="ECO:0000256" key="1">
    <source>
        <dbReference type="ARBA" id="ARBA00022737"/>
    </source>
</evidence>
<dbReference type="Gene3D" id="1.25.40.20">
    <property type="entry name" value="Ankyrin repeat-containing domain"/>
    <property type="match status" value="2"/>
</dbReference>
<evidence type="ECO:0000313" key="6">
    <source>
        <dbReference type="Proteomes" id="UP001301769"/>
    </source>
</evidence>